<dbReference type="Proteomes" id="UP001162131">
    <property type="component" value="Unassembled WGS sequence"/>
</dbReference>
<reference evidence="3" key="1">
    <citation type="submission" date="2021-09" db="EMBL/GenBank/DDBJ databases">
        <authorList>
            <consortium name="AG Swart"/>
            <person name="Singh M."/>
            <person name="Singh A."/>
            <person name="Seah K."/>
            <person name="Emmerich C."/>
        </authorList>
    </citation>
    <scope>NUCLEOTIDE SEQUENCE</scope>
    <source>
        <strain evidence="3">ATCC30299</strain>
    </source>
</reference>
<proteinExistence type="predicted"/>
<evidence type="ECO:0000313" key="4">
    <source>
        <dbReference type="Proteomes" id="UP001162131"/>
    </source>
</evidence>
<dbReference type="PANTHER" id="PTHR21357">
    <property type="entry name" value="FAM172 FAMILY PROTEIN HOMOLOG CG10038"/>
    <property type="match status" value="1"/>
</dbReference>
<dbReference type="GO" id="GO:0035197">
    <property type="term" value="F:siRNA binding"/>
    <property type="evidence" value="ECO:0007669"/>
    <property type="project" value="TreeGrafter"/>
</dbReference>
<name>A0AAU9IWS0_9CILI</name>
<dbReference type="GO" id="GO:0031048">
    <property type="term" value="P:regulatory ncRNA-mediated heterochromatin formation"/>
    <property type="evidence" value="ECO:0007669"/>
    <property type="project" value="TreeGrafter"/>
</dbReference>
<sequence length="343" mass="39678">MDRKRNQSLGKKGKKKSSIISRASRQEHHEDIYTSYDTILPIKFEENKEINIKSSWEDVIRGQYGYYFNDELCLRSIENNQPFKFIDQTHYDILGDIILNYIQEKLVSFYNLDEVQIPLAKHYNGSNKCNIFHSKDWFSNRNKGLILIQGTGAVRAGQWARSVCINDSLNIGAVFPFLEEAFKGGYSTIILNPNYNENPETRERIPFNGDSDEHSDYVWENFIRPCPARELYIVAHSRGGASTIHLLEKYWKEFNRRVKAIAFTDAALGSVKSLNMTQKAVLAQIAVDWIESRHPRDHLEKPAAISRSGVTNLSSGHEKHEYTTGYAFPSIFPFFRNKQRFIH</sequence>
<dbReference type="InterPro" id="IPR048263">
    <property type="entry name" value="Arb2"/>
</dbReference>
<dbReference type="Pfam" id="PF22749">
    <property type="entry name" value="Arb2"/>
    <property type="match status" value="1"/>
</dbReference>
<dbReference type="InterPro" id="IPR053858">
    <property type="entry name" value="Arb2_dom"/>
</dbReference>
<accession>A0AAU9IWS0</accession>
<dbReference type="PANTHER" id="PTHR21357:SF4">
    <property type="entry name" value="FAM172 FAMILY PROTEIN HOMOLOG CG10038"/>
    <property type="match status" value="1"/>
</dbReference>
<keyword evidence="4" id="KW-1185">Reference proteome</keyword>
<evidence type="ECO:0000313" key="3">
    <source>
        <dbReference type="EMBL" id="CAG9320137.1"/>
    </source>
</evidence>
<dbReference type="GO" id="GO:0005634">
    <property type="term" value="C:nucleus"/>
    <property type="evidence" value="ECO:0007669"/>
    <property type="project" value="TreeGrafter"/>
</dbReference>
<evidence type="ECO:0000259" key="2">
    <source>
        <dbReference type="Pfam" id="PF22749"/>
    </source>
</evidence>
<dbReference type="InterPro" id="IPR029058">
    <property type="entry name" value="AB_hydrolase_fold"/>
</dbReference>
<organism evidence="3 4">
    <name type="scientific">Blepharisma stoltei</name>
    <dbReference type="NCBI Taxonomy" id="1481888"/>
    <lineage>
        <taxon>Eukaryota</taxon>
        <taxon>Sar</taxon>
        <taxon>Alveolata</taxon>
        <taxon>Ciliophora</taxon>
        <taxon>Postciliodesmatophora</taxon>
        <taxon>Heterotrichea</taxon>
        <taxon>Heterotrichida</taxon>
        <taxon>Blepharismidae</taxon>
        <taxon>Blepharisma</taxon>
    </lineage>
</organism>
<feature type="domain" description="Arb2" evidence="2">
    <location>
        <begin position="64"/>
        <end position="295"/>
    </location>
</feature>
<comment type="caution">
    <text evidence="3">The sequence shown here is derived from an EMBL/GenBank/DDBJ whole genome shotgun (WGS) entry which is preliminary data.</text>
</comment>
<gene>
    <name evidence="3" type="ORF">BSTOLATCC_MIC25372</name>
</gene>
<evidence type="ECO:0000256" key="1">
    <source>
        <dbReference type="SAM" id="MobiDB-lite"/>
    </source>
</evidence>
<feature type="region of interest" description="Disordered" evidence="1">
    <location>
        <begin position="1"/>
        <end position="26"/>
    </location>
</feature>
<dbReference type="EMBL" id="CAJZBQ010000024">
    <property type="protein sequence ID" value="CAG9320137.1"/>
    <property type="molecule type" value="Genomic_DNA"/>
</dbReference>
<dbReference type="SUPFAM" id="SSF53474">
    <property type="entry name" value="alpha/beta-Hydrolases"/>
    <property type="match status" value="1"/>
</dbReference>
<protein>
    <recommendedName>
        <fullName evidence="2">Arb2 domain-containing protein</fullName>
    </recommendedName>
</protein>
<dbReference type="AlphaFoldDB" id="A0AAU9IWS0"/>